<gene>
    <name evidence="2" type="ORF">BST27_18550</name>
</gene>
<feature type="region of interest" description="Disordered" evidence="1">
    <location>
        <begin position="15"/>
        <end position="34"/>
    </location>
</feature>
<dbReference type="Proteomes" id="UP000192739">
    <property type="component" value="Unassembled WGS sequence"/>
</dbReference>
<reference evidence="2 3" key="1">
    <citation type="submission" date="2017-02" db="EMBL/GenBank/DDBJ databases">
        <title>The new phylogeny of genus Mycobacterium.</title>
        <authorList>
            <person name="Tortoli E."/>
            <person name="Trovato A."/>
            <person name="Cirillo D.M."/>
        </authorList>
    </citation>
    <scope>NUCLEOTIDE SEQUENCE [LARGE SCALE GENOMIC DNA]</scope>
    <source>
        <strain evidence="2 3">DSM 44049</strain>
    </source>
</reference>
<evidence type="ECO:0000313" key="2">
    <source>
        <dbReference type="EMBL" id="ORB00264.1"/>
    </source>
</evidence>
<proteinExistence type="predicted"/>
<sequence>MSLAQLQAIQANIRSTRSSIGADKSRGKTDDDPTVARKYQTLGALQLERAVRTVLDGAHRPSDEQLSRIAALLTAGGGR</sequence>
<evidence type="ECO:0000256" key="1">
    <source>
        <dbReference type="SAM" id="MobiDB-lite"/>
    </source>
</evidence>
<dbReference type="STRING" id="28445.BHQ20_11850"/>
<accession>A0A1E3SGH8</accession>
<name>A0A1E3SGH8_MYCIE</name>
<evidence type="ECO:0000313" key="3">
    <source>
        <dbReference type="Proteomes" id="UP000192739"/>
    </source>
</evidence>
<feature type="compositionally biased region" description="Basic and acidic residues" evidence="1">
    <location>
        <begin position="23"/>
        <end position="34"/>
    </location>
</feature>
<dbReference type="AlphaFoldDB" id="A0A1E3SGH8"/>
<comment type="caution">
    <text evidence="2">The sequence shown here is derived from an EMBL/GenBank/DDBJ whole genome shotgun (WGS) entry which is preliminary data.</text>
</comment>
<dbReference type="EMBL" id="MVHT01000054">
    <property type="protein sequence ID" value="ORB00264.1"/>
    <property type="molecule type" value="Genomic_DNA"/>
</dbReference>
<keyword evidence="3" id="KW-1185">Reference proteome</keyword>
<protein>
    <submittedName>
        <fullName evidence="2">Uncharacterized protein</fullName>
    </submittedName>
</protein>
<organism evidence="2 3">
    <name type="scientific">Mycobacterium intermedium</name>
    <dbReference type="NCBI Taxonomy" id="28445"/>
    <lineage>
        <taxon>Bacteria</taxon>
        <taxon>Bacillati</taxon>
        <taxon>Actinomycetota</taxon>
        <taxon>Actinomycetes</taxon>
        <taxon>Mycobacteriales</taxon>
        <taxon>Mycobacteriaceae</taxon>
        <taxon>Mycobacterium</taxon>
        <taxon>Mycobacterium simiae complex</taxon>
    </lineage>
</organism>